<feature type="transmembrane region" description="Helical" evidence="8">
    <location>
        <begin position="44"/>
        <end position="63"/>
    </location>
</feature>
<reference evidence="10 11" key="1">
    <citation type="submission" date="2017-07" db="EMBL/GenBank/DDBJ databases">
        <title>Genomes of Fischerella (Mastigocladus) sp. strains.</title>
        <authorList>
            <person name="Miller S.R."/>
        </authorList>
    </citation>
    <scope>NUCLEOTIDE SEQUENCE [LARGE SCALE GENOMIC DNA]</scope>
    <source>
        <strain evidence="10 11">CCMEE 5268</strain>
    </source>
</reference>
<accession>A0A2N6KG80</accession>
<gene>
    <name evidence="10" type="ORF">CEN50_12030</name>
</gene>
<keyword evidence="5 8" id="KW-1133">Transmembrane helix</keyword>
<evidence type="ECO:0000313" key="10">
    <source>
        <dbReference type="EMBL" id="PLZ98253.1"/>
    </source>
</evidence>
<evidence type="ECO:0000256" key="4">
    <source>
        <dbReference type="ARBA" id="ARBA00022692"/>
    </source>
</evidence>
<evidence type="ECO:0000256" key="6">
    <source>
        <dbReference type="ARBA" id="ARBA00023136"/>
    </source>
</evidence>
<dbReference type="EMBL" id="NMQA01000130">
    <property type="protein sequence ID" value="PLZ98253.1"/>
    <property type="molecule type" value="Genomic_DNA"/>
</dbReference>
<evidence type="ECO:0000256" key="5">
    <source>
        <dbReference type="ARBA" id="ARBA00022989"/>
    </source>
</evidence>
<evidence type="ECO:0000313" key="11">
    <source>
        <dbReference type="Proteomes" id="UP000235025"/>
    </source>
</evidence>
<evidence type="ECO:0000256" key="3">
    <source>
        <dbReference type="ARBA" id="ARBA00022475"/>
    </source>
</evidence>
<keyword evidence="3" id="KW-1003">Cell membrane</keyword>
<dbReference type="GO" id="GO:0005886">
    <property type="term" value="C:plasma membrane"/>
    <property type="evidence" value="ECO:0007669"/>
    <property type="project" value="UniProtKB-SubCell"/>
</dbReference>
<sequence>MENPATTNKQQPTNNNQQTTTNKQHLTILGIDSMTEWIKTTIESMGYVGIALLMFLENLFPPIPSELIMPLAGYTANLPDTKLSIAGVFLAGLFGSVLGALIWYYPGKFLGENRLKVWADRYGKWITVTSKDITKSKHWFDKQGNKAVLLGRLVPGIRTLISVPAGLSNMPLPSFIFYTTVGSAVWVGLLTYSGYILGSQYELVDKYLAPVSKIVLAVILLAFLVLVLKRTHKRRRR</sequence>
<keyword evidence="4 8" id="KW-0812">Transmembrane</keyword>
<comment type="caution">
    <text evidence="10">The sequence shown here is derived from an EMBL/GenBank/DDBJ whole genome shotgun (WGS) entry which is preliminary data.</text>
</comment>
<dbReference type="PANTHER" id="PTHR42709">
    <property type="entry name" value="ALKALINE PHOSPHATASE LIKE PROTEIN"/>
    <property type="match status" value="1"/>
</dbReference>
<evidence type="ECO:0000256" key="2">
    <source>
        <dbReference type="ARBA" id="ARBA00010792"/>
    </source>
</evidence>
<comment type="subcellular location">
    <subcellularLocation>
        <location evidence="1">Cell membrane</location>
        <topology evidence="1">Multi-pass membrane protein</topology>
    </subcellularLocation>
</comment>
<feature type="transmembrane region" description="Helical" evidence="8">
    <location>
        <begin position="175"/>
        <end position="195"/>
    </location>
</feature>
<dbReference type="PANTHER" id="PTHR42709:SF6">
    <property type="entry name" value="UNDECAPRENYL PHOSPHATE TRANSPORTER A"/>
    <property type="match status" value="1"/>
</dbReference>
<comment type="similarity">
    <text evidence="2">Belongs to the DedA family.</text>
</comment>
<dbReference type="InterPro" id="IPR032816">
    <property type="entry name" value="VTT_dom"/>
</dbReference>
<proteinExistence type="inferred from homology"/>
<protein>
    <submittedName>
        <fullName evidence="10">Alkaline phosphatase</fullName>
    </submittedName>
</protein>
<keyword evidence="6 8" id="KW-0472">Membrane</keyword>
<feature type="domain" description="VTT" evidence="9">
    <location>
        <begin position="63"/>
        <end position="195"/>
    </location>
</feature>
<dbReference type="Proteomes" id="UP000235025">
    <property type="component" value="Unassembled WGS sequence"/>
</dbReference>
<feature type="region of interest" description="Disordered" evidence="7">
    <location>
        <begin position="1"/>
        <end position="21"/>
    </location>
</feature>
<evidence type="ECO:0000256" key="1">
    <source>
        <dbReference type="ARBA" id="ARBA00004651"/>
    </source>
</evidence>
<evidence type="ECO:0000256" key="8">
    <source>
        <dbReference type="SAM" id="Phobius"/>
    </source>
</evidence>
<organism evidence="10 11">
    <name type="scientific">Fischerella thermalis CCMEE 5268</name>
    <dbReference type="NCBI Taxonomy" id="2019662"/>
    <lineage>
        <taxon>Bacteria</taxon>
        <taxon>Bacillati</taxon>
        <taxon>Cyanobacteriota</taxon>
        <taxon>Cyanophyceae</taxon>
        <taxon>Nostocales</taxon>
        <taxon>Hapalosiphonaceae</taxon>
        <taxon>Fischerella</taxon>
    </lineage>
</organism>
<feature type="transmembrane region" description="Helical" evidence="8">
    <location>
        <begin position="83"/>
        <end position="105"/>
    </location>
</feature>
<name>A0A2N6KG80_9CYAN</name>
<dbReference type="InterPro" id="IPR051311">
    <property type="entry name" value="DedA_domain"/>
</dbReference>
<dbReference type="AlphaFoldDB" id="A0A2N6KG80"/>
<evidence type="ECO:0000256" key="7">
    <source>
        <dbReference type="SAM" id="MobiDB-lite"/>
    </source>
</evidence>
<dbReference type="Pfam" id="PF09335">
    <property type="entry name" value="VTT_dom"/>
    <property type="match status" value="1"/>
</dbReference>
<evidence type="ECO:0000259" key="9">
    <source>
        <dbReference type="Pfam" id="PF09335"/>
    </source>
</evidence>
<feature type="transmembrane region" description="Helical" evidence="8">
    <location>
        <begin position="207"/>
        <end position="228"/>
    </location>
</feature>